<accession>A0ABM7WH92</accession>
<dbReference type="Pfam" id="PF01503">
    <property type="entry name" value="PRA-PH"/>
    <property type="match status" value="1"/>
</dbReference>
<evidence type="ECO:0000313" key="10">
    <source>
        <dbReference type="EMBL" id="BDE95598.1"/>
    </source>
</evidence>
<sequence>MADKTYIPEGGAVPPSQIGATIEALAATIAARREAGAESYTHRLLEGCEDDLVKKVVEEANETALAVKDVECRMLVAQESAEALALGLGEDGGSVCAELPAEYDEAVDHLRYEAADVVYHLLVVLERYGIGLDEFAAELNTRMTKEERPQGGVMLFDDYVKRGK</sequence>
<evidence type="ECO:0000256" key="7">
    <source>
        <dbReference type="ARBA" id="ARBA00022801"/>
    </source>
</evidence>
<evidence type="ECO:0000256" key="5">
    <source>
        <dbReference type="ARBA" id="ARBA00022605"/>
    </source>
</evidence>
<evidence type="ECO:0000256" key="9">
    <source>
        <dbReference type="ARBA" id="ARBA00023102"/>
    </source>
</evidence>
<keyword evidence="11" id="KW-1185">Reference proteome</keyword>
<comment type="pathway">
    <text evidence="2">Amino-acid biosynthesis; L-histidine biosynthesis; L-histidine from 5-phospho-alpha-D-ribose 1-diphosphate: step 2/9.</text>
</comment>
<dbReference type="PANTHER" id="PTHR42945:SF1">
    <property type="entry name" value="HISTIDINE BIOSYNTHESIS BIFUNCTIONAL PROTEIN HIS7"/>
    <property type="match status" value="1"/>
</dbReference>
<dbReference type="EC" id="3.6.1.31" evidence="3"/>
<evidence type="ECO:0000256" key="1">
    <source>
        <dbReference type="ARBA" id="ARBA00001460"/>
    </source>
</evidence>
<organism evidence="10 11">
    <name type="scientific">Raoultibacter timonensis</name>
    <dbReference type="NCBI Taxonomy" id="1907662"/>
    <lineage>
        <taxon>Bacteria</taxon>
        <taxon>Bacillati</taxon>
        <taxon>Actinomycetota</taxon>
        <taxon>Coriobacteriia</taxon>
        <taxon>Eggerthellales</taxon>
        <taxon>Eggerthellaceae</taxon>
        <taxon>Raoultibacter</taxon>
    </lineage>
</organism>
<evidence type="ECO:0000256" key="6">
    <source>
        <dbReference type="ARBA" id="ARBA00022741"/>
    </source>
</evidence>
<keyword evidence="8" id="KW-0067">ATP-binding</keyword>
<reference evidence="10 11" key="1">
    <citation type="submission" date="2022-01" db="EMBL/GenBank/DDBJ databases">
        <title>Novel bile acid biosynthetic pathways are enriched in the microbiome of centenarians.</title>
        <authorList>
            <person name="Sato Y."/>
            <person name="Atarashi K."/>
            <person name="Plichta R.D."/>
            <person name="Arai Y."/>
            <person name="Sasajima S."/>
            <person name="Kearney M.S."/>
            <person name="Suda W."/>
            <person name="Takeshita K."/>
            <person name="Sasaki T."/>
            <person name="Okamoto S."/>
            <person name="Skelly N.A."/>
            <person name="Okamura Y."/>
            <person name="Vlamakis H."/>
            <person name="Li Y."/>
            <person name="Tanoue T."/>
            <person name="Takei H."/>
            <person name="Nittono H."/>
            <person name="Narushima S."/>
            <person name="Irie J."/>
            <person name="Itoh H."/>
            <person name="Moriya K."/>
            <person name="Sugiura Y."/>
            <person name="Suematsu M."/>
            <person name="Moritoki N."/>
            <person name="Shibata S."/>
            <person name="Littman R.D."/>
            <person name="Fischbach A.M."/>
            <person name="Uwamino Y."/>
            <person name="Inoue T."/>
            <person name="Honda A."/>
            <person name="Hattori M."/>
            <person name="Murai T."/>
            <person name="Xavier J.R."/>
            <person name="Hirose N."/>
            <person name="Honda K."/>
        </authorList>
    </citation>
    <scope>NUCLEOTIDE SEQUENCE [LARGE SCALE GENOMIC DNA]</scope>
    <source>
        <strain evidence="10 11">CE91-St30</strain>
    </source>
</reference>
<dbReference type="PANTHER" id="PTHR42945">
    <property type="entry name" value="HISTIDINE BIOSYNTHESIS BIFUNCTIONAL PROTEIN"/>
    <property type="match status" value="1"/>
</dbReference>
<dbReference type="SUPFAM" id="SSF101386">
    <property type="entry name" value="all-alpha NTP pyrophosphatases"/>
    <property type="match status" value="1"/>
</dbReference>
<dbReference type="InterPro" id="IPR008179">
    <property type="entry name" value="HisE"/>
</dbReference>
<comment type="catalytic activity">
    <reaction evidence="1">
        <text>1-(5-phospho-beta-D-ribosyl)-ATP + H2O = 1-(5-phospho-beta-D-ribosyl)-5'-AMP + diphosphate + H(+)</text>
        <dbReference type="Rhea" id="RHEA:22828"/>
        <dbReference type="ChEBI" id="CHEBI:15377"/>
        <dbReference type="ChEBI" id="CHEBI:15378"/>
        <dbReference type="ChEBI" id="CHEBI:33019"/>
        <dbReference type="ChEBI" id="CHEBI:59457"/>
        <dbReference type="ChEBI" id="CHEBI:73183"/>
        <dbReference type="EC" id="3.6.1.31"/>
    </reaction>
</comment>
<keyword evidence="7" id="KW-0378">Hydrolase</keyword>
<dbReference type="CDD" id="cd11534">
    <property type="entry name" value="NTP-PPase_HisIE_like"/>
    <property type="match status" value="1"/>
</dbReference>
<gene>
    <name evidence="10" type="ORF">CE91St30_09310</name>
</gene>
<evidence type="ECO:0000256" key="4">
    <source>
        <dbReference type="ARBA" id="ARBA00013336"/>
    </source>
</evidence>
<dbReference type="InterPro" id="IPR021130">
    <property type="entry name" value="PRib-ATP_PPHydrolase-like"/>
</dbReference>
<evidence type="ECO:0000256" key="2">
    <source>
        <dbReference type="ARBA" id="ARBA00005204"/>
    </source>
</evidence>
<dbReference type="EMBL" id="AP025564">
    <property type="protein sequence ID" value="BDE95598.1"/>
    <property type="molecule type" value="Genomic_DNA"/>
</dbReference>
<keyword evidence="9" id="KW-0368">Histidine biosynthesis</keyword>
<evidence type="ECO:0000256" key="3">
    <source>
        <dbReference type="ARBA" id="ARBA00012414"/>
    </source>
</evidence>
<dbReference type="RefSeq" id="WP_102378796.1">
    <property type="nucleotide sequence ID" value="NZ_AP025564.1"/>
</dbReference>
<evidence type="ECO:0000256" key="8">
    <source>
        <dbReference type="ARBA" id="ARBA00022840"/>
    </source>
</evidence>
<protein>
    <recommendedName>
        <fullName evidence="4">Phosphoribosyl-ATP pyrophosphatase</fullName>
        <ecNumber evidence="3">3.6.1.31</ecNumber>
    </recommendedName>
</protein>
<keyword evidence="6" id="KW-0547">Nucleotide-binding</keyword>
<dbReference type="Proteomes" id="UP001320544">
    <property type="component" value="Chromosome"/>
</dbReference>
<dbReference type="Gene3D" id="1.10.287.1080">
    <property type="entry name" value="MazG-like"/>
    <property type="match status" value="1"/>
</dbReference>
<proteinExistence type="predicted"/>
<name>A0ABM7WH92_9ACTN</name>
<evidence type="ECO:0000313" key="11">
    <source>
        <dbReference type="Proteomes" id="UP001320544"/>
    </source>
</evidence>
<keyword evidence="5" id="KW-0028">Amino-acid biosynthesis</keyword>